<evidence type="ECO:0000256" key="3">
    <source>
        <dbReference type="ARBA" id="ARBA00022732"/>
    </source>
</evidence>
<gene>
    <name evidence="7" type="ORF">PM93_0047</name>
</gene>
<comment type="subcellular location">
    <subcellularLocation>
        <location evidence="1">Virion</location>
    </subcellularLocation>
</comment>
<evidence type="ECO:0000256" key="1">
    <source>
        <dbReference type="ARBA" id="ARBA00004328"/>
    </source>
</evidence>
<dbReference type="OrthoDB" id="29466at10239"/>
<evidence type="ECO:0000256" key="5">
    <source>
        <dbReference type="ARBA" id="ARBA00023296"/>
    </source>
</evidence>
<keyword evidence="4" id="KW-0946">Virion</keyword>
<evidence type="ECO:0000256" key="4">
    <source>
        <dbReference type="ARBA" id="ARBA00022844"/>
    </source>
</evidence>
<sequence length="544" mass="58960">MLSARLFSRAIMVVAFKKGGNMLQRLGSDLVKTKLGTLTRHLDILEGKLISIGKVMSAEDVGITIDNTPTANTAALEAVRTEGGVAIEFGEGTYPFDVFRTRGLLGVSGKGKTKTIITLQGNASPVSVQPSNIVIEGIHFKSIAGIKEWQRIGMVDGATLRHCKVSNFTDDPSRPNAWGVYFKNAKGCRLYDVEFENNTQSDIAILEGTTDLIIEGCYHTTGNLVVNFEPNVGNPEQNGIIFMNSQINKLYLLCNDSSTKPDNVATFIGCTINDLQYDGLGASFVRCKINGYTNQSDARSRMFGSTLHGIDVSPVEMLEDPMFSCVGGTGSGASWELNYSSTSPANRYNRKPTGEITLSLNVASSTSLKSKELPCEAGSAYLITIEKYLDINAGRPDIISIRFYKEGGEEAGMFFLNRYSSSTLDRQQHVIVAPVDATKMRLVVGGGDTTTVLQTVSYRFASIRKVTSLGVDASSITSSFPSRVKLPVTYDNFLSNQLYFAPLPVGTEVEFNYEAGKTRLAVVTVQGADCTSRIGTLQPIASYP</sequence>
<dbReference type="GO" id="GO:0098994">
    <property type="term" value="P:symbiont entry into host cell via disruption of host cell envelope"/>
    <property type="evidence" value="ECO:0007669"/>
    <property type="project" value="UniProtKB-KW"/>
</dbReference>
<dbReference type="Proteomes" id="UP000203327">
    <property type="component" value="Segment"/>
</dbReference>
<keyword evidence="8" id="KW-1185">Reference proteome</keyword>
<evidence type="ECO:0000313" key="8">
    <source>
        <dbReference type="Proteomes" id="UP000203327"/>
    </source>
</evidence>
<dbReference type="GO" id="GO:0098015">
    <property type="term" value="C:virus tail"/>
    <property type="evidence" value="ECO:0007669"/>
    <property type="project" value="UniProtKB-KW"/>
</dbReference>
<dbReference type="EMBL" id="KM819696">
    <property type="protein sequence ID" value="AIW03157.1"/>
    <property type="molecule type" value="Genomic_DNA"/>
</dbReference>
<evidence type="ECO:0000256" key="6">
    <source>
        <dbReference type="ARBA" id="ARBA00035731"/>
    </source>
</evidence>
<keyword evidence="2" id="KW-1235">Degradation of host cell envelope components during virus entry</keyword>
<evidence type="ECO:0000256" key="2">
    <source>
        <dbReference type="ARBA" id="ARBA00022717"/>
    </source>
</evidence>
<dbReference type="RefSeq" id="YP_009152661.1">
    <property type="nucleotide sequence ID" value="NC_027390.1"/>
</dbReference>
<dbReference type="GeneID" id="24725060"/>
<name>A0A0F6NYD9_9CAUD</name>
<keyword evidence="6" id="KW-1238">Degradation of host capsule during virus entry</keyword>
<organism evidence="7 8">
    <name type="scientific">Proteus phage PM 93</name>
    <dbReference type="NCBI Taxonomy" id="1560284"/>
    <lineage>
        <taxon>Viruses</taxon>
        <taxon>Duplodnaviria</taxon>
        <taxon>Heunggongvirae</taxon>
        <taxon>Uroviricota</taxon>
        <taxon>Caudoviricetes</taxon>
        <taxon>Autographivirales</taxon>
        <taxon>Autosignataviridae</taxon>
        <taxon>Molineuxvirinae</taxon>
        <taxon>Acadevirus</taxon>
        <taxon>Acadevirus PM93</taxon>
    </lineage>
</organism>
<protein>
    <submittedName>
        <fullName evidence="7">Uncharacterized protein</fullName>
    </submittedName>
</protein>
<dbReference type="InterPro" id="IPR011050">
    <property type="entry name" value="Pectin_lyase_fold/virulence"/>
</dbReference>
<dbReference type="GO" id="GO:0098996">
    <property type="term" value="P:symbiont entry into host cell via disruption of host cell glycocalyx"/>
    <property type="evidence" value="ECO:0007669"/>
    <property type="project" value="UniProtKB-KW"/>
</dbReference>
<reference evidence="7 8" key="1">
    <citation type="submission" date="2014-10" db="EMBL/GenBank/DDBJ databases">
        <title>Proteus mirabilis bacteriophage PM 93.</title>
        <authorList>
            <person name="Shedko E.D."/>
            <person name="Morozova V.V."/>
            <person name="Tupikin A.E."/>
            <person name="Kabilov M.R."/>
            <person name="Kurilshikov A.M."/>
            <person name="Babkin I.V."/>
            <person name="Tikunova N.V."/>
        </authorList>
    </citation>
    <scope>NUCLEOTIDE SEQUENCE [LARGE SCALE GENOMIC DNA]</scope>
</reference>
<keyword evidence="3" id="KW-1227">Viral tail protein</keyword>
<proteinExistence type="predicted"/>
<evidence type="ECO:0000313" key="7">
    <source>
        <dbReference type="EMBL" id="AIW03157.1"/>
    </source>
</evidence>
<dbReference type="InterPro" id="IPR012334">
    <property type="entry name" value="Pectin_lyas_fold"/>
</dbReference>
<dbReference type="KEGG" id="vg:24725060"/>
<dbReference type="Gene3D" id="2.160.20.10">
    <property type="entry name" value="Single-stranded right-handed beta-helix, Pectin lyase-like"/>
    <property type="match status" value="1"/>
</dbReference>
<dbReference type="SUPFAM" id="SSF51126">
    <property type="entry name" value="Pectin lyase-like"/>
    <property type="match status" value="1"/>
</dbReference>
<keyword evidence="5" id="KW-1160">Virus entry into host cell</keyword>
<accession>A0A0F6NYD9</accession>